<dbReference type="SUPFAM" id="SSF55048">
    <property type="entry name" value="Probable ACP-binding domain of malonyl-CoA ACP transacylase"/>
    <property type="match status" value="2"/>
</dbReference>
<feature type="non-terminal residue" evidence="10">
    <location>
        <position position="1"/>
    </location>
</feature>
<feature type="domain" description="Carrier" evidence="7">
    <location>
        <begin position="1438"/>
        <end position="1516"/>
    </location>
</feature>
<dbReference type="Gene3D" id="3.40.47.10">
    <property type="match status" value="1"/>
</dbReference>
<dbReference type="InterPro" id="IPR036736">
    <property type="entry name" value="ACP-like_sf"/>
</dbReference>
<dbReference type="Pfam" id="PF21089">
    <property type="entry name" value="PKS_DH_N"/>
    <property type="match status" value="1"/>
</dbReference>
<keyword evidence="5" id="KW-0012">Acyltransferase</keyword>
<dbReference type="Pfam" id="PF22953">
    <property type="entry name" value="SpnB_Rossmann"/>
    <property type="match status" value="1"/>
</dbReference>
<dbReference type="Gene3D" id="3.30.70.3290">
    <property type="match status" value="2"/>
</dbReference>
<dbReference type="InterPro" id="IPR011032">
    <property type="entry name" value="GroES-like_sf"/>
</dbReference>
<dbReference type="PROSITE" id="PS50075">
    <property type="entry name" value="CARRIER"/>
    <property type="match status" value="1"/>
</dbReference>
<dbReference type="Gene3D" id="3.90.180.10">
    <property type="entry name" value="Medium-chain alcohol dehydrogenases, catalytic domain"/>
    <property type="match status" value="1"/>
</dbReference>
<dbReference type="InterPro" id="IPR036291">
    <property type="entry name" value="NAD(P)-bd_dom_sf"/>
</dbReference>
<dbReference type="Pfam" id="PF14765">
    <property type="entry name" value="PS-DH"/>
    <property type="match status" value="1"/>
</dbReference>
<dbReference type="SUPFAM" id="SSF53901">
    <property type="entry name" value="Thiolase-like"/>
    <property type="match status" value="1"/>
</dbReference>
<dbReference type="InterPro" id="IPR020806">
    <property type="entry name" value="PKS_PP-bd"/>
</dbReference>
<evidence type="ECO:0000256" key="2">
    <source>
        <dbReference type="ARBA" id="ARBA00022553"/>
    </source>
</evidence>
<keyword evidence="4" id="KW-0511">Multifunctional enzyme</keyword>
<comment type="caution">
    <text evidence="10">The sequence shown here is derived from an EMBL/GenBank/DDBJ whole genome shotgun (WGS) entry which is preliminary data.</text>
</comment>
<dbReference type="Gene3D" id="3.40.50.720">
    <property type="entry name" value="NAD(P)-binding Rossmann-like Domain"/>
    <property type="match status" value="1"/>
</dbReference>
<evidence type="ECO:0000313" key="11">
    <source>
        <dbReference type="Proteomes" id="UP001595847"/>
    </source>
</evidence>
<evidence type="ECO:0000313" key="10">
    <source>
        <dbReference type="EMBL" id="MFC4000052.1"/>
    </source>
</evidence>
<dbReference type="InterPro" id="IPR014043">
    <property type="entry name" value="Acyl_transferase_dom"/>
</dbReference>
<feature type="domain" description="PKS/mFAS DH" evidence="9">
    <location>
        <begin position="341"/>
        <end position="619"/>
    </location>
</feature>
<dbReference type="Pfam" id="PF08240">
    <property type="entry name" value="ADH_N"/>
    <property type="match status" value="1"/>
</dbReference>
<evidence type="ECO:0000256" key="5">
    <source>
        <dbReference type="ARBA" id="ARBA00023315"/>
    </source>
</evidence>
<dbReference type="SMART" id="SM00827">
    <property type="entry name" value="PKS_AT"/>
    <property type="match status" value="2"/>
</dbReference>
<feature type="region of interest" description="N-terminal hotdog fold" evidence="6">
    <location>
        <begin position="341"/>
        <end position="465"/>
    </location>
</feature>
<dbReference type="RefSeq" id="WP_378538757.1">
    <property type="nucleotide sequence ID" value="NZ_JBHSBH010000029.1"/>
</dbReference>
<dbReference type="Gene3D" id="1.10.1200.10">
    <property type="entry name" value="ACP-like"/>
    <property type="match status" value="1"/>
</dbReference>
<dbReference type="Pfam" id="PF00698">
    <property type="entry name" value="Acyl_transf_1"/>
    <property type="match status" value="2"/>
</dbReference>
<organism evidence="10 11">
    <name type="scientific">Nocardiopsis sediminis</name>
    <dbReference type="NCBI Taxonomy" id="1778267"/>
    <lineage>
        <taxon>Bacteria</taxon>
        <taxon>Bacillati</taxon>
        <taxon>Actinomycetota</taxon>
        <taxon>Actinomycetes</taxon>
        <taxon>Streptosporangiales</taxon>
        <taxon>Nocardiopsidaceae</taxon>
        <taxon>Nocardiopsis</taxon>
    </lineage>
</organism>
<evidence type="ECO:0000256" key="6">
    <source>
        <dbReference type="PROSITE-ProRule" id="PRU01363"/>
    </source>
</evidence>
<dbReference type="InterPro" id="IPR032821">
    <property type="entry name" value="PKS_assoc"/>
</dbReference>
<reference evidence="11" key="1">
    <citation type="journal article" date="2019" name="Int. J. Syst. Evol. Microbiol.">
        <title>The Global Catalogue of Microorganisms (GCM) 10K type strain sequencing project: providing services to taxonomists for standard genome sequencing and annotation.</title>
        <authorList>
            <consortium name="The Broad Institute Genomics Platform"/>
            <consortium name="The Broad Institute Genome Sequencing Center for Infectious Disease"/>
            <person name="Wu L."/>
            <person name="Ma J."/>
        </authorList>
    </citation>
    <scope>NUCLEOTIDE SEQUENCE [LARGE SCALE GENOMIC DNA]</scope>
    <source>
        <strain evidence="11">TBRC 1826</strain>
    </source>
</reference>
<dbReference type="InterPro" id="IPR013154">
    <property type="entry name" value="ADH-like_N"/>
</dbReference>
<dbReference type="SMART" id="SM00829">
    <property type="entry name" value="PKS_ER"/>
    <property type="match status" value="1"/>
</dbReference>
<dbReference type="SUPFAM" id="SSF52151">
    <property type="entry name" value="FabD/lysophospholipase-like"/>
    <property type="match status" value="2"/>
</dbReference>
<accession>A0ABV8FVW8</accession>
<dbReference type="Gene3D" id="3.10.129.110">
    <property type="entry name" value="Polyketide synthase dehydratase"/>
    <property type="match status" value="1"/>
</dbReference>
<dbReference type="InterPro" id="IPR014031">
    <property type="entry name" value="Ketoacyl_synth_C"/>
</dbReference>
<dbReference type="InterPro" id="IPR016035">
    <property type="entry name" value="Acyl_Trfase/lysoPLipase"/>
</dbReference>
<evidence type="ECO:0000256" key="3">
    <source>
        <dbReference type="ARBA" id="ARBA00022679"/>
    </source>
</evidence>
<dbReference type="SUPFAM" id="SSF47336">
    <property type="entry name" value="ACP-like"/>
    <property type="match status" value="1"/>
</dbReference>
<dbReference type="InterPro" id="IPR020843">
    <property type="entry name" value="ER"/>
</dbReference>
<dbReference type="InterPro" id="IPR006162">
    <property type="entry name" value="Ppantetheine_attach_site"/>
</dbReference>
<dbReference type="PROSITE" id="PS52019">
    <property type="entry name" value="PKS_MFAS_DH"/>
    <property type="match status" value="1"/>
</dbReference>
<dbReference type="EMBL" id="JBHSBH010000029">
    <property type="protein sequence ID" value="MFC4000052.1"/>
    <property type="molecule type" value="Genomic_DNA"/>
</dbReference>
<dbReference type="SMART" id="SM00825">
    <property type="entry name" value="PKS_KS"/>
    <property type="match status" value="1"/>
</dbReference>
<dbReference type="PROSITE" id="PS00606">
    <property type="entry name" value="KS3_1"/>
    <property type="match status" value="1"/>
</dbReference>
<dbReference type="Pfam" id="PF00550">
    <property type="entry name" value="PP-binding"/>
    <property type="match status" value="1"/>
</dbReference>
<proteinExistence type="predicted"/>
<dbReference type="Pfam" id="PF08659">
    <property type="entry name" value="KR"/>
    <property type="match status" value="1"/>
</dbReference>
<dbReference type="SMART" id="SM00823">
    <property type="entry name" value="PKS_PP"/>
    <property type="match status" value="1"/>
</dbReference>
<dbReference type="Pfam" id="PF00109">
    <property type="entry name" value="ketoacyl-synt"/>
    <property type="match status" value="1"/>
</dbReference>
<dbReference type="Pfam" id="PF02801">
    <property type="entry name" value="Ketoacyl-synt_C"/>
    <property type="match status" value="1"/>
</dbReference>
<dbReference type="InterPro" id="IPR049551">
    <property type="entry name" value="PKS_DH_C"/>
</dbReference>
<keyword evidence="2" id="KW-0597">Phosphoprotein</keyword>
<dbReference type="InterPro" id="IPR002364">
    <property type="entry name" value="Quin_OxRdtase/zeta-crystal_CS"/>
</dbReference>
<dbReference type="SMART" id="SM00822">
    <property type="entry name" value="PKS_KR"/>
    <property type="match status" value="1"/>
</dbReference>
<feature type="active site" description="Proton donor; for dehydratase activity" evidence="6">
    <location>
        <position position="539"/>
    </location>
</feature>
<dbReference type="InterPro" id="IPR049900">
    <property type="entry name" value="PKS_mFAS_DH"/>
</dbReference>
<sequence length="2321" mass="240288">ARALSEFVDWDLFDVLHERPGAPTLDRVDVVQPATWAVMVSLAALWKSVGVIPSAFVGHSQGEVAAACVSGALSLEDAARVVALRSQAIGKELAGTGGMMSVPLPQEQVLQRIEPWGDRISVAAVNGPTSTVVSGGAADLDELFTELTGAGVKARKIAVDYASHSAQVERLREVVPAELAGIEPVTIDTPFYSTVTGEPLDTKELNAGYWYTNLRERVRFDESVRAAVRDGHDLFIEVSAHPVLRMSIQDIVEGAGRSGSVVGSLRRGEGGAERFLLSAGEAFAAGADVDWAAVVSGMRPETDAEPVSVLLPTYAFQRERFWLELASGADVRGAGLEDADHPLVGAAVELPDEGGVVLTGRVSVSSHPWLADHGVEDRVFFPGTGFVELAVRAGDEVGCPVVEELTLEAPLVLGDDPVVLRVVAGGADETGRRAVSVYSRPVSGAVPGSWVRHASGALVAGRSSGAGFDLVEWPPAGAREVDVTGHYEGLAVQGYGYGPAFQGLRRAWTRDGEVFAEIALDEREASEAGSFGIHPALLDSALHASGVAERAKKSPDERVALPFSWTGVQLWAAGADRLRVRVRFTDDGSVVLEAADSESQPVASVDSLALREITDQQAAPAAASPSSLLHMDWVALTGAAPEAVADAEVVTVADVLGEDFGVTEALGRVGLRVRGVADLESAAAQEDVSTIVVPCPLPAVGFGGDTSSDGVPGEVRQGLGDVLKVVQTWLADDRLADARLVVVTKGAVAAGPGDRAPGLVGAAVSGLVRSAQAESPGRVLLVDVDAATKSLEALASVLGVEGEPQVAVRDGEVLVPRVARADTGRDLAVPAGSGAWRLDAVETGSIDGLGLVAAPQFDRVLAPGEIRVDVRAAGVNFRDVVVTLGMVPEQGEPIGGEFAGVVSEVGPGVENLSVGDRVVGVGEAAFGPRVVSPAVLVAPMPEGWGFAEGAGVPIAFTTAWYGLIDLAGISSGDRVLVHSGAGGVGMAAIQIAKSRGAEVFATASPGKWDVLRGLGLAEDHISSSRDLGFAEKFGAVDVVLNSLAGEFTDASLALLGEGGRFIEMGKTDRRTPEQVAEAYPGVVYRTFDLMDAGANRVGQMLDEVLAACAAGELSPLPVQCWDVRRAGEAFRFMAQARHRGKIILTIPRAWDPEGTVLITGGTGGLGAMLARHLVSQHEVRHLVLASRRGPDAEGTTELVADLEAAGATVEVVAADVSTRDGVDDLLGQVPEEHPLTGVFHTAGVLADGVVPSLDDDAIGRVLAPKADAAWWLHRATAGLDLATFTLYSASAGSLDSAGQGNYSAANAFLDALAQARVRDGLPGLSLAWGVWSPETGGMTRRLSDGDLDRLSRLGFTALDAEQGMSLLDAALAGAEPFVLPLPVDGRVLASRDGGVPAVLRGLVAAPARRAVRATAASGGGSAGGSALEERLAGLPLAEREHVVVSLVRAEAAAVLGHSSPDAVAAGRPFQDLGFDSLTSVELRNRLGRAAGTRLPATAVFDHPTPAALAAFLLERLGGTASKDAPVVRAAVSAGADAAEPVAIVAMGCRYPGGVASPEDLWDMVVRGGSGITPFPDNRGWDLDALYDPDPDHAGTAYVREGGFLESAGEFDPGFFGISPREAVAMDPQQRLLLEVSWEVLERAGIDPAVLRGSPTGVFIGGTQTGYGTGTAALSAGVEGYLQTGNAGSVMSGRVAYVLGLEGPAVTVDTACSSSLVGIHLACESLRRGESTLALAGGVTVMATPELLVDFSRQRGLARDARIKAFSDDADGTVFSEGVGMILLERLSDAEANGHHILGVIRGSAINQDGASNGLSAPSGPSQERVMRQALANAGLEPGDVDAVEAHGTGTTLGDPIEAHALLATYGRDRDAEAPLWLGSVKTNIGHAQAASGVAGVIKMVMASREGLLPRTLHASTPSTHIDWDAGQVRLLDEARPWPEHSDQPRRAGVSSFGISGTNAHIILEQAPETAEEAAPTGSGHNGTGTAIAGAGETTAVDADAVEAGAQALPTVPVLLSAPDASRLPAYAKRLAEHLAANPGHSLHDTALALATTRTHHPHRAVILATTRDDLLTALTHLSDNGPEAWTTGPGAITSTPPPNLITGHTPTGGQAKTAFLFSGQGAQHPGMGRHLYTTFPTFAAALDAACDALDPYLDHPLKHVMWATPGTEHARLLDQTAYTQPALFALETALFRLLESWGVHPDYMTGHSLGEITAHHASGALSLTDAARLVATRGRLMQSLPEGGTMAAIDATPDEIAPLLEGQEHHAGIAAHNAPHATVVSGHAPTIHTITTHFRELGRKTRVLNVSHAFHSPLMTPIVET</sequence>
<dbReference type="PROSITE" id="PS52004">
    <property type="entry name" value="KS3_2"/>
    <property type="match status" value="1"/>
</dbReference>
<evidence type="ECO:0000256" key="4">
    <source>
        <dbReference type="ARBA" id="ARBA00023268"/>
    </source>
</evidence>
<dbReference type="InterPro" id="IPR013968">
    <property type="entry name" value="PKS_KR"/>
</dbReference>
<dbReference type="Gene3D" id="3.40.366.10">
    <property type="entry name" value="Malonyl-Coenzyme A Acyl Carrier Protein, domain 2"/>
    <property type="match status" value="2"/>
</dbReference>
<dbReference type="PANTHER" id="PTHR43775:SF51">
    <property type="entry name" value="INACTIVE PHENOLPHTHIOCEROL SYNTHESIS POLYKETIDE SYNTHASE TYPE I PKS1-RELATED"/>
    <property type="match status" value="1"/>
</dbReference>
<name>A0ABV8FVW8_9ACTN</name>
<dbReference type="InterPro" id="IPR020807">
    <property type="entry name" value="PKS_DH"/>
</dbReference>
<evidence type="ECO:0000259" key="8">
    <source>
        <dbReference type="PROSITE" id="PS52004"/>
    </source>
</evidence>
<dbReference type="InterPro" id="IPR020841">
    <property type="entry name" value="PKS_Beta-ketoAc_synthase_dom"/>
</dbReference>
<dbReference type="InterPro" id="IPR057326">
    <property type="entry name" value="KR_dom"/>
</dbReference>
<dbReference type="InterPro" id="IPR016036">
    <property type="entry name" value="Malonyl_transacylase_ACP-bd"/>
</dbReference>
<dbReference type="CDD" id="cd00833">
    <property type="entry name" value="PKS"/>
    <property type="match status" value="1"/>
</dbReference>
<dbReference type="InterPro" id="IPR050091">
    <property type="entry name" value="PKS_NRPS_Biosynth_Enz"/>
</dbReference>
<dbReference type="InterPro" id="IPR055123">
    <property type="entry name" value="SpnB-like_Rossmann"/>
</dbReference>
<dbReference type="Pfam" id="PF13602">
    <property type="entry name" value="ADH_zinc_N_2"/>
    <property type="match status" value="1"/>
</dbReference>
<evidence type="ECO:0000259" key="9">
    <source>
        <dbReference type="PROSITE" id="PS52019"/>
    </source>
</evidence>
<dbReference type="SUPFAM" id="SSF51735">
    <property type="entry name" value="NAD(P)-binding Rossmann-fold domains"/>
    <property type="match status" value="3"/>
</dbReference>
<dbReference type="PANTHER" id="PTHR43775">
    <property type="entry name" value="FATTY ACID SYNTHASE"/>
    <property type="match status" value="1"/>
</dbReference>
<dbReference type="CDD" id="cd05195">
    <property type="entry name" value="enoyl_red"/>
    <property type="match status" value="1"/>
</dbReference>
<evidence type="ECO:0000259" key="7">
    <source>
        <dbReference type="PROSITE" id="PS50075"/>
    </source>
</evidence>
<dbReference type="InterPro" id="IPR014030">
    <property type="entry name" value="Ketoacyl_synth_N"/>
</dbReference>
<dbReference type="InterPro" id="IPR042104">
    <property type="entry name" value="PKS_dehydratase_sf"/>
</dbReference>
<evidence type="ECO:0000256" key="1">
    <source>
        <dbReference type="ARBA" id="ARBA00022450"/>
    </source>
</evidence>
<dbReference type="InterPro" id="IPR018201">
    <property type="entry name" value="Ketoacyl_synth_AS"/>
</dbReference>
<dbReference type="PROSITE" id="PS00012">
    <property type="entry name" value="PHOSPHOPANTETHEINE"/>
    <property type="match status" value="1"/>
</dbReference>
<protein>
    <submittedName>
        <fullName evidence="10">SDR family NAD(P)-dependent oxidoreductase</fullName>
    </submittedName>
</protein>
<dbReference type="InterPro" id="IPR016039">
    <property type="entry name" value="Thiolase-like"/>
</dbReference>
<feature type="non-terminal residue" evidence="10">
    <location>
        <position position="2321"/>
    </location>
</feature>
<dbReference type="PROSITE" id="PS01162">
    <property type="entry name" value="QOR_ZETA_CRYSTAL"/>
    <property type="match status" value="1"/>
</dbReference>
<keyword evidence="11" id="KW-1185">Reference proteome</keyword>
<dbReference type="SMART" id="SM00826">
    <property type="entry name" value="PKS_DH"/>
    <property type="match status" value="1"/>
</dbReference>
<feature type="domain" description="Ketosynthase family 3 (KS3)" evidence="8">
    <location>
        <begin position="1538"/>
        <end position="1965"/>
    </location>
</feature>
<dbReference type="InterPro" id="IPR049552">
    <property type="entry name" value="PKS_DH_N"/>
</dbReference>
<dbReference type="SUPFAM" id="SSF50129">
    <property type="entry name" value="GroES-like"/>
    <property type="match status" value="1"/>
</dbReference>
<dbReference type="Gene3D" id="3.40.50.11460">
    <property type="match status" value="1"/>
</dbReference>
<dbReference type="CDD" id="cd08956">
    <property type="entry name" value="KR_3_FAS_SDR_x"/>
    <property type="match status" value="1"/>
</dbReference>
<dbReference type="InterPro" id="IPR001227">
    <property type="entry name" value="Ac_transferase_dom_sf"/>
</dbReference>
<dbReference type="Proteomes" id="UP001595847">
    <property type="component" value="Unassembled WGS sequence"/>
</dbReference>
<feature type="region of interest" description="C-terminal hotdog fold" evidence="6">
    <location>
        <begin position="478"/>
        <end position="619"/>
    </location>
</feature>
<keyword evidence="3" id="KW-0808">Transferase</keyword>
<dbReference type="SMART" id="SM01294">
    <property type="entry name" value="PKS_PP_betabranch"/>
    <property type="match status" value="1"/>
</dbReference>
<keyword evidence="1" id="KW-0596">Phosphopantetheine</keyword>
<feature type="active site" description="Proton acceptor; for dehydratase activity" evidence="6">
    <location>
        <position position="373"/>
    </location>
</feature>
<gene>
    <name evidence="10" type="ORF">ACFOVU_29340</name>
</gene>
<dbReference type="InterPro" id="IPR009081">
    <property type="entry name" value="PP-bd_ACP"/>
</dbReference>
<dbReference type="Pfam" id="PF16197">
    <property type="entry name" value="KAsynt_C_assoc"/>
    <property type="match status" value="1"/>
</dbReference>